<dbReference type="GO" id="GO:0016705">
    <property type="term" value="F:oxidoreductase activity, acting on paired donors, with incorporation or reduction of molecular oxygen"/>
    <property type="evidence" value="ECO:0007669"/>
    <property type="project" value="InterPro"/>
</dbReference>
<evidence type="ECO:0000313" key="3">
    <source>
        <dbReference type="EMBL" id="KAK0661776.1"/>
    </source>
</evidence>
<dbReference type="GO" id="GO:0004497">
    <property type="term" value="F:monooxygenase activity"/>
    <property type="evidence" value="ECO:0007669"/>
    <property type="project" value="InterPro"/>
</dbReference>
<dbReference type="InterPro" id="IPR002401">
    <property type="entry name" value="Cyt_P450_E_grp-I"/>
</dbReference>
<accession>A0AA40D3Z6</accession>
<reference evidence="3" key="1">
    <citation type="submission" date="2023-06" db="EMBL/GenBank/DDBJ databases">
        <title>Multi-omics analyses reveal the molecular pathogenesis toolkit of Lasiodiplodia hormozganensis, a cross-kingdom pathogen.</title>
        <authorList>
            <person name="Felix C."/>
            <person name="Meneses R."/>
            <person name="Goncalves M.F.M."/>
            <person name="Tilleman L."/>
            <person name="Duarte A.S."/>
            <person name="Jorrin-Novo J.V."/>
            <person name="Van De Peer Y."/>
            <person name="Deforce D."/>
            <person name="Van Nieuwerburgh F."/>
            <person name="Esteves A.C."/>
            <person name="Alves A."/>
        </authorList>
    </citation>
    <scope>NUCLEOTIDE SEQUENCE</scope>
    <source>
        <strain evidence="3">CBS 339.90</strain>
    </source>
</reference>
<keyword evidence="2" id="KW-0479">Metal-binding</keyword>
<dbReference type="GO" id="GO:0020037">
    <property type="term" value="F:heme binding"/>
    <property type="evidence" value="ECO:0007669"/>
    <property type="project" value="InterPro"/>
</dbReference>
<comment type="caution">
    <text evidence="3">The sequence shown here is derived from an EMBL/GenBank/DDBJ whole genome shotgun (WGS) entry which is preliminary data.</text>
</comment>
<dbReference type="CDD" id="cd11070">
    <property type="entry name" value="CYP56-like"/>
    <property type="match status" value="1"/>
</dbReference>
<keyword evidence="4" id="KW-1185">Reference proteome</keyword>
<dbReference type="EMBL" id="JAUJDW010000007">
    <property type="protein sequence ID" value="KAK0661776.1"/>
    <property type="molecule type" value="Genomic_DNA"/>
</dbReference>
<comment type="cofactor">
    <cofactor evidence="2">
        <name>heme</name>
        <dbReference type="ChEBI" id="CHEBI:30413"/>
    </cofactor>
</comment>
<keyword evidence="2" id="KW-0408">Iron</keyword>
<dbReference type="PANTHER" id="PTHR24305">
    <property type="entry name" value="CYTOCHROME P450"/>
    <property type="match status" value="1"/>
</dbReference>
<feature type="binding site" description="axial binding residue" evidence="2">
    <location>
        <position position="503"/>
    </location>
    <ligand>
        <name>heme</name>
        <dbReference type="ChEBI" id="CHEBI:30413"/>
    </ligand>
    <ligandPart>
        <name>Fe</name>
        <dbReference type="ChEBI" id="CHEBI:18248"/>
    </ligandPart>
</feature>
<dbReference type="AlphaFoldDB" id="A0AA40D3Z6"/>
<gene>
    <name evidence="3" type="primary">cyp525A1</name>
    <name evidence="3" type="ORF">DIS24_g2267</name>
</gene>
<dbReference type="PRINTS" id="PR00385">
    <property type="entry name" value="P450"/>
</dbReference>
<evidence type="ECO:0000256" key="2">
    <source>
        <dbReference type="PIRSR" id="PIRSR602401-1"/>
    </source>
</evidence>
<dbReference type="PRINTS" id="PR00463">
    <property type="entry name" value="EP450I"/>
</dbReference>
<keyword evidence="2" id="KW-0349">Heme</keyword>
<evidence type="ECO:0000256" key="1">
    <source>
        <dbReference type="ARBA" id="ARBA00010617"/>
    </source>
</evidence>
<dbReference type="SUPFAM" id="SSF48264">
    <property type="entry name" value="Cytochrome P450"/>
    <property type="match status" value="1"/>
</dbReference>
<evidence type="ECO:0000313" key="4">
    <source>
        <dbReference type="Proteomes" id="UP001175001"/>
    </source>
</evidence>
<protein>
    <submittedName>
        <fullName evidence="3">Cytochrome P450 525A1</fullName>
    </submittedName>
</protein>
<dbReference type="Pfam" id="PF00067">
    <property type="entry name" value="p450"/>
    <property type="match status" value="1"/>
</dbReference>
<sequence>MLAALIASVIPLYLAWSALSLYNNVRLAKASGLRVHVSPISTRNPLWMLFQPALVAILERLGVDTDEWLKLTKRSWNFHDRYRMHERYGKVFAHVTPSDIEVFVADAAASDELLARKRDFLKPMHMVQIINVYGPSVASTDGADWSRHRRITATPFNERNNRIVWGESLRQTAQLLAYFERGVGANGSTGMLAEDSMTLTLNILTAAGLGFSCDFRGAEEKATKDEGEKAERGAVAPGYRDCLAAVLEDFLPMGLLPKMVWSLPQWLMPKVLQEYDLHKQTLKRFMVEMVEKTRYEGSEHANLLSVLVQKNEEARQQKEALSAVSTKGLSDDELYGNVFIYSFAGHETTAHAVCYAMYLLAAYPEVQDWVAEEAQSVLGTAELEHLSYDEIFPRLKRALGVMYETLRLYPPVLSIPKTTGPTPQLLTVPSANNLTATIPAHACVFPNVVALQSDPDYWGADSLLWNPARWIEKHDEEEEAEESIKPPPVKGSFIPWADGPRVCPGKKFSQVEFVAVVAAVLRAHRVEVVPQGRESCEEARKRILEVVEDTSYGATLFMRHPEKVRVRIVRR</sequence>
<dbReference type="InterPro" id="IPR050121">
    <property type="entry name" value="Cytochrome_P450_monoxygenase"/>
</dbReference>
<name>A0AA40D3Z6_9PEZI</name>
<proteinExistence type="inferred from homology"/>
<dbReference type="Proteomes" id="UP001175001">
    <property type="component" value="Unassembled WGS sequence"/>
</dbReference>
<dbReference type="InterPro" id="IPR036396">
    <property type="entry name" value="Cyt_P450_sf"/>
</dbReference>
<dbReference type="PANTHER" id="PTHR24305:SF166">
    <property type="entry name" value="CYTOCHROME P450 12A4, MITOCHONDRIAL-RELATED"/>
    <property type="match status" value="1"/>
</dbReference>
<comment type="similarity">
    <text evidence="1">Belongs to the cytochrome P450 family.</text>
</comment>
<organism evidence="3 4">
    <name type="scientific">Lasiodiplodia hormozganensis</name>
    <dbReference type="NCBI Taxonomy" id="869390"/>
    <lineage>
        <taxon>Eukaryota</taxon>
        <taxon>Fungi</taxon>
        <taxon>Dikarya</taxon>
        <taxon>Ascomycota</taxon>
        <taxon>Pezizomycotina</taxon>
        <taxon>Dothideomycetes</taxon>
        <taxon>Dothideomycetes incertae sedis</taxon>
        <taxon>Botryosphaeriales</taxon>
        <taxon>Botryosphaeriaceae</taxon>
        <taxon>Lasiodiplodia</taxon>
    </lineage>
</organism>
<dbReference type="Gene3D" id="1.10.630.10">
    <property type="entry name" value="Cytochrome P450"/>
    <property type="match status" value="1"/>
</dbReference>
<dbReference type="InterPro" id="IPR001128">
    <property type="entry name" value="Cyt_P450"/>
</dbReference>
<dbReference type="GO" id="GO:0005506">
    <property type="term" value="F:iron ion binding"/>
    <property type="evidence" value="ECO:0007669"/>
    <property type="project" value="InterPro"/>
</dbReference>